<dbReference type="GO" id="GO:0003984">
    <property type="term" value="F:acetolactate synthase activity"/>
    <property type="evidence" value="ECO:0007669"/>
    <property type="project" value="UniProtKB-EC"/>
</dbReference>
<feature type="domain" description="ACT" evidence="1">
    <location>
        <begin position="4"/>
        <end position="76"/>
    </location>
</feature>
<sequence>MIYDMMLTVHQRAEVLERVLRVIRHRGFKVTSINMQVHENETSMVDIVVESERAITLLSNQLTKLIDVVECQVLPSQIENKLASV</sequence>
<keyword evidence="3" id="KW-1185">Reference proteome</keyword>
<organism evidence="2 3">
    <name type="scientific">Shewanella surugensis</name>
    <dbReference type="NCBI Taxonomy" id="212020"/>
    <lineage>
        <taxon>Bacteria</taxon>
        <taxon>Pseudomonadati</taxon>
        <taxon>Pseudomonadota</taxon>
        <taxon>Gammaproteobacteria</taxon>
        <taxon>Alteromonadales</taxon>
        <taxon>Shewanellaceae</taxon>
        <taxon>Shewanella</taxon>
    </lineage>
</organism>
<dbReference type="EMBL" id="JAKIKS010000065">
    <property type="protein sequence ID" value="MCL1125893.1"/>
    <property type="molecule type" value="Genomic_DNA"/>
</dbReference>
<dbReference type="InterPro" id="IPR002912">
    <property type="entry name" value="ACT_dom"/>
</dbReference>
<accession>A0ABT0LDX7</accession>
<dbReference type="NCBIfam" id="NF008362">
    <property type="entry name" value="PRK11152.1"/>
    <property type="match status" value="1"/>
</dbReference>
<dbReference type="EC" id="2.2.1.6" evidence="2"/>
<dbReference type="Gene3D" id="3.30.70.260">
    <property type="match status" value="1"/>
</dbReference>
<keyword evidence="2" id="KW-0808">Transferase</keyword>
<evidence type="ECO:0000313" key="2">
    <source>
        <dbReference type="EMBL" id="MCL1125893.1"/>
    </source>
</evidence>
<evidence type="ECO:0000259" key="1">
    <source>
        <dbReference type="PROSITE" id="PS51671"/>
    </source>
</evidence>
<dbReference type="Proteomes" id="UP001203423">
    <property type="component" value="Unassembled WGS sequence"/>
</dbReference>
<comment type="caution">
    <text evidence="2">The sequence shown here is derived from an EMBL/GenBank/DDBJ whole genome shotgun (WGS) entry which is preliminary data.</text>
</comment>
<proteinExistence type="predicted"/>
<name>A0ABT0LDX7_9GAMM</name>
<protein>
    <submittedName>
        <fullName evidence="2">Acetolactate synthase 2 small subunit</fullName>
        <ecNumber evidence="2">2.2.1.6</ecNumber>
    </submittedName>
</protein>
<dbReference type="RefSeq" id="WP_248941227.1">
    <property type="nucleotide sequence ID" value="NZ_JAKIKS010000065.1"/>
</dbReference>
<dbReference type="PROSITE" id="PS51671">
    <property type="entry name" value="ACT"/>
    <property type="match status" value="1"/>
</dbReference>
<gene>
    <name evidence="2" type="primary">ilvM</name>
    <name evidence="2" type="ORF">L2764_15795</name>
</gene>
<dbReference type="SUPFAM" id="SSF55021">
    <property type="entry name" value="ACT-like"/>
    <property type="match status" value="1"/>
</dbReference>
<dbReference type="Pfam" id="PF13710">
    <property type="entry name" value="ACT_5"/>
    <property type="match status" value="1"/>
</dbReference>
<dbReference type="InterPro" id="IPR045865">
    <property type="entry name" value="ACT-like_dom_sf"/>
</dbReference>
<evidence type="ECO:0000313" key="3">
    <source>
        <dbReference type="Proteomes" id="UP001203423"/>
    </source>
</evidence>
<reference evidence="2 3" key="1">
    <citation type="submission" date="2022-01" db="EMBL/GenBank/DDBJ databases">
        <title>Whole genome-based taxonomy of the Shewanellaceae.</title>
        <authorList>
            <person name="Martin-Rodriguez A.J."/>
        </authorList>
    </citation>
    <scope>NUCLEOTIDE SEQUENCE [LARGE SCALE GENOMIC DNA]</scope>
    <source>
        <strain evidence="2 3">DSM 17177</strain>
    </source>
</reference>